<organism evidence="1 2">
    <name type="scientific">Knipowitschia caucasica</name>
    <name type="common">Caucasian dwarf goby</name>
    <name type="synonym">Pomatoschistus caucasicus</name>
    <dbReference type="NCBI Taxonomy" id="637954"/>
    <lineage>
        <taxon>Eukaryota</taxon>
        <taxon>Metazoa</taxon>
        <taxon>Chordata</taxon>
        <taxon>Craniata</taxon>
        <taxon>Vertebrata</taxon>
        <taxon>Euteleostomi</taxon>
        <taxon>Actinopterygii</taxon>
        <taxon>Neopterygii</taxon>
        <taxon>Teleostei</taxon>
        <taxon>Neoteleostei</taxon>
        <taxon>Acanthomorphata</taxon>
        <taxon>Gobiaria</taxon>
        <taxon>Gobiiformes</taxon>
        <taxon>Gobioidei</taxon>
        <taxon>Gobiidae</taxon>
        <taxon>Gobiinae</taxon>
        <taxon>Knipowitschia</taxon>
    </lineage>
</organism>
<proteinExistence type="predicted"/>
<sequence length="84" mass="8802">MTEGSNQSETQIDIGHSCRITFPILVCVPQSENPPRGLYLPDWDRVQTRAAAATAGDTRPLLLAKHSVSAAAVSAVSVSAAAVQ</sequence>
<accession>A0AAV2KAX7</accession>
<evidence type="ECO:0000313" key="1">
    <source>
        <dbReference type="EMBL" id="CAL1587012.1"/>
    </source>
</evidence>
<dbReference type="AlphaFoldDB" id="A0AAV2KAX7"/>
<reference evidence="1 2" key="1">
    <citation type="submission" date="2024-04" db="EMBL/GenBank/DDBJ databases">
        <authorList>
            <person name="Waldvogel A.-M."/>
            <person name="Schoenle A."/>
        </authorList>
    </citation>
    <scope>NUCLEOTIDE SEQUENCE [LARGE SCALE GENOMIC DNA]</scope>
</reference>
<dbReference type="EMBL" id="OZ035839">
    <property type="protein sequence ID" value="CAL1587012.1"/>
    <property type="molecule type" value="Genomic_DNA"/>
</dbReference>
<gene>
    <name evidence="1" type="ORF">KC01_LOCUS16986</name>
</gene>
<dbReference type="Proteomes" id="UP001497482">
    <property type="component" value="Chromosome 17"/>
</dbReference>
<name>A0AAV2KAX7_KNICA</name>
<keyword evidence="2" id="KW-1185">Reference proteome</keyword>
<evidence type="ECO:0000313" key="2">
    <source>
        <dbReference type="Proteomes" id="UP001497482"/>
    </source>
</evidence>
<protein>
    <submittedName>
        <fullName evidence="1">Uncharacterized protein</fullName>
    </submittedName>
</protein>